<comment type="cofactor">
    <cofactor evidence="8">
        <name>heme b</name>
        <dbReference type="ChEBI" id="CHEBI:60344"/>
    </cofactor>
    <text evidence="8">Binds 1 heme b (iron(II)-protoporphyrin IX) group per subunit.</text>
</comment>
<keyword evidence="8" id="KW-0408">Iron</keyword>
<evidence type="ECO:0000256" key="5">
    <source>
        <dbReference type="ARBA" id="ARBA00023157"/>
    </source>
</evidence>
<dbReference type="GeneID" id="35596585"/>
<dbReference type="InterPro" id="IPR002016">
    <property type="entry name" value="Haem_peroxidase"/>
</dbReference>
<evidence type="ECO:0000256" key="9">
    <source>
        <dbReference type="PIRSR" id="PIRSR601621-3"/>
    </source>
</evidence>
<dbReference type="InterPro" id="IPR019793">
    <property type="entry name" value="Peroxidases_heam-ligand_BS"/>
</dbReference>
<dbReference type="Pfam" id="PF00141">
    <property type="entry name" value="peroxidase"/>
    <property type="match status" value="1"/>
</dbReference>
<gene>
    <name evidence="13" type="ORF">RCC_01312</name>
</gene>
<dbReference type="InterPro" id="IPR001621">
    <property type="entry name" value="Ligninase"/>
</dbReference>
<feature type="active site" description="Proton acceptor" evidence="7">
    <location>
        <position position="75"/>
    </location>
</feature>
<evidence type="ECO:0000256" key="1">
    <source>
        <dbReference type="ARBA" id="ARBA00006089"/>
    </source>
</evidence>
<keyword evidence="6" id="KW-0325">Glycoprotein</keyword>
<dbReference type="PANTHER" id="PTHR31356">
    <property type="entry name" value="THYLAKOID LUMENAL 29 KDA PROTEIN, CHLOROPLASTIC-RELATED"/>
    <property type="match status" value="1"/>
</dbReference>
<dbReference type="EC" id="1.11.1.-" evidence="11"/>
<dbReference type="EMBL" id="FJUY01000001">
    <property type="protein sequence ID" value="CZT15455.1"/>
    <property type="molecule type" value="Genomic_DNA"/>
</dbReference>
<evidence type="ECO:0000259" key="12">
    <source>
        <dbReference type="PROSITE" id="PS50873"/>
    </source>
</evidence>
<dbReference type="PRINTS" id="PR00458">
    <property type="entry name" value="PEROXIDASE"/>
</dbReference>
<evidence type="ECO:0000256" key="6">
    <source>
        <dbReference type="ARBA" id="ARBA00023180"/>
    </source>
</evidence>
<dbReference type="STRING" id="112498.A0A2D3UQG2"/>
<keyword evidence="11" id="KW-0732">Signal</keyword>
<feature type="binding site" evidence="8">
    <location>
        <position position="97"/>
    </location>
    <ligand>
        <name>Ca(2+)</name>
        <dbReference type="ChEBI" id="CHEBI:29108"/>
        <label>1</label>
    </ligand>
</feature>
<feature type="signal peptide" evidence="11">
    <location>
        <begin position="1"/>
        <end position="18"/>
    </location>
</feature>
<feature type="disulfide bond" evidence="10">
    <location>
        <begin position="62"/>
        <end position="150"/>
    </location>
</feature>
<dbReference type="GO" id="GO:0000302">
    <property type="term" value="P:response to reactive oxygen species"/>
    <property type="evidence" value="ECO:0007669"/>
    <property type="project" value="TreeGrafter"/>
</dbReference>
<evidence type="ECO:0000313" key="14">
    <source>
        <dbReference type="Proteomes" id="UP000225277"/>
    </source>
</evidence>
<evidence type="ECO:0000256" key="8">
    <source>
        <dbReference type="PIRSR" id="PIRSR601621-2"/>
    </source>
</evidence>
<dbReference type="RefSeq" id="XP_023622351.1">
    <property type="nucleotide sequence ID" value="XM_023766583.1"/>
</dbReference>
<evidence type="ECO:0000256" key="3">
    <source>
        <dbReference type="ARBA" id="ARBA00022617"/>
    </source>
</evidence>
<keyword evidence="14" id="KW-1185">Reference proteome</keyword>
<feature type="binding site" description="axial binding residue" evidence="8">
    <location>
        <position position="208"/>
    </location>
    <ligand>
        <name>heme b</name>
        <dbReference type="ChEBI" id="CHEBI:60344"/>
    </ligand>
    <ligandPart>
        <name>Fe</name>
        <dbReference type="ChEBI" id="CHEBI:18248"/>
    </ligandPart>
</feature>
<dbReference type="InterPro" id="IPR010255">
    <property type="entry name" value="Haem_peroxidase_sf"/>
</dbReference>
<feature type="chain" id="PRO_5013423541" description="Peroxidase" evidence="11">
    <location>
        <begin position="19"/>
        <end position="312"/>
    </location>
</feature>
<evidence type="ECO:0000256" key="10">
    <source>
        <dbReference type="PIRSR" id="PIRSR601621-4"/>
    </source>
</evidence>
<keyword evidence="5 10" id="KW-1015">Disulfide bond</keyword>
<dbReference type="OrthoDB" id="2113341at2759"/>
<protein>
    <recommendedName>
        <fullName evidence="11">Peroxidase</fullName>
        <ecNumber evidence="11">1.11.1.-</ecNumber>
    </recommendedName>
</protein>
<feature type="binding site" evidence="8">
    <location>
        <position position="93"/>
    </location>
    <ligand>
        <name>Ca(2+)</name>
        <dbReference type="ChEBI" id="CHEBI:29108"/>
        <label>1</label>
    </ligand>
</feature>
<organism evidence="13 14">
    <name type="scientific">Ramularia collo-cygni</name>
    <dbReference type="NCBI Taxonomy" id="112498"/>
    <lineage>
        <taxon>Eukaryota</taxon>
        <taxon>Fungi</taxon>
        <taxon>Dikarya</taxon>
        <taxon>Ascomycota</taxon>
        <taxon>Pezizomycotina</taxon>
        <taxon>Dothideomycetes</taxon>
        <taxon>Dothideomycetidae</taxon>
        <taxon>Mycosphaerellales</taxon>
        <taxon>Mycosphaerellaceae</taxon>
        <taxon>Ramularia</taxon>
    </lineage>
</organism>
<accession>A0A2D3UQG2</accession>
<feature type="site" description="Transition state stabilizer" evidence="9">
    <location>
        <position position="71"/>
    </location>
</feature>
<dbReference type="PROSITE" id="PS00435">
    <property type="entry name" value="PEROXIDASE_1"/>
    <property type="match status" value="1"/>
</dbReference>
<dbReference type="Proteomes" id="UP000225277">
    <property type="component" value="Unassembled WGS sequence"/>
</dbReference>
<sequence length="312" mass="33091">MFPMHFIILLATFSPALSLVLPDAGPQGYASNPTEGPIQPKAVCPAIWKEIASDLQNSFADCNNDARSAIRFAFHDGAGYSSLTKPYGPATGGADGSLLLSDSEIARTINDPMQDFRNDFLLPKYKTYKNRNVGAADFVQFAGVIGTKSCPGGPVYKAVVGRIDDATACPLDMLPEAFGANSSASVLLDLWAAKGFDARELAALLGAHSVSKAFAEEQDGIPSGGAQDTTPTTWDANYYKQTQNGTTEGVYSFDSDKNLAKLGTASGRAFTEFGNDFEVWGEAFKAAMYKLSVLGIPESKVAGFIDCSSAVE</sequence>
<proteinExistence type="inferred from homology"/>
<feature type="domain" description="Plant heme peroxidase family profile" evidence="12">
    <location>
        <begin position="29"/>
        <end position="213"/>
    </location>
</feature>
<evidence type="ECO:0000256" key="2">
    <source>
        <dbReference type="ARBA" id="ARBA00022559"/>
    </source>
</evidence>
<feature type="binding site" evidence="8">
    <location>
        <position position="230"/>
    </location>
    <ligand>
        <name>Ca(2+)</name>
        <dbReference type="ChEBI" id="CHEBI:29108"/>
        <label>2</label>
    </ligand>
</feature>
<evidence type="ECO:0000256" key="4">
    <source>
        <dbReference type="ARBA" id="ARBA00023002"/>
    </source>
</evidence>
<keyword evidence="8 11" id="KW-0479">Metal-binding</keyword>
<dbReference type="PANTHER" id="PTHR31356:SF66">
    <property type="entry name" value="CATALASE-PEROXIDASE"/>
    <property type="match status" value="1"/>
</dbReference>
<feature type="binding site" evidence="8">
    <location>
        <position position="235"/>
    </location>
    <ligand>
        <name>Ca(2+)</name>
        <dbReference type="ChEBI" id="CHEBI:29108"/>
        <label>2</label>
    </ligand>
</feature>
<comment type="cofactor">
    <cofactor evidence="8 11">
        <name>Ca(2+)</name>
        <dbReference type="ChEBI" id="CHEBI:29108"/>
    </cofactor>
    <text evidence="8 11">Binds 2 calcium ions per subunit.</text>
</comment>
<reference evidence="13 14" key="1">
    <citation type="submission" date="2016-03" db="EMBL/GenBank/DDBJ databases">
        <authorList>
            <person name="Ploux O."/>
        </authorList>
    </citation>
    <scope>NUCLEOTIDE SEQUENCE [LARGE SCALE GENOMIC DNA]</scope>
    <source>
        <strain evidence="13 14">URUG2</strain>
    </source>
</reference>
<feature type="binding site" evidence="8">
    <location>
        <position position="76"/>
    </location>
    <ligand>
        <name>Ca(2+)</name>
        <dbReference type="ChEBI" id="CHEBI:29108"/>
        <label>1</label>
    </ligand>
</feature>
<feature type="binding site" evidence="8">
    <location>
        <position position="228"/>
    </location>
    <ligand>
        <name>Ca(2+)</name>
        <dbReference type="ChEBI" id="CHEBI:29108"/>
        <label>2</label>
    </ligand>
</feature>
<feature type="binding site" evidence="8">
    <location>
        <position position="95"/>
    </location>
    <ligand>
        <name>Ca(2+)</name>
        <dbReference type="ChEBI" id="CHEBI:29108"/>
        <label>1</label>
    </ligand>
</feature>
<feature type="disulfide bond" evidence="10">
    <location>
        <begin position="44"/>
        <end position="307"/>
    </location>
</feature>
<dbReference type="SUPFAM" id="SSF48113">
    <property type="entry name" value="Heme-dependent peroxidases"/>
    <property type="match status" value="1"/>
</dbReference>
<keyword evidence="3 8" id="KW-0349">Heme</keyword>
<keyword evidence="8 11" id="KW-0106">Calcium</keyword>
<dbReference type="GO" id="GO:0034599">
    <property type="term" value="P:cellular response to oxidative stress"/>
    <property type="evidence" value="ECO:0007669"/>
    <property type="project" value="InterPro"/>
</dbReference>
<dbReference type="PROSITE" id="PS50873">
    <property type="entry name" value="PEROXIDASE_4"/>
    <property type="match status" value="1"/>
</dbReference>
<dbReference type="GO" id="GO:0042744">
    <property type="term" value="P:hydrogen peroxide catabolic process"/>
    <property type="evidence" value="ECO:0007669"/>
    <property type="project" value="TreeGrafter"/>
</dbReference>
<dbReference type="GO" id="GO:0046872">
    <property type="term" value="F:metal ion binding"/>
    <property type="evidence" value="ECO:0007669"/>
    <property type="project" value="UniProtKB-UniRule"/>
</dbReference>
<keyword evidence="2 11" id="KW-0575">Peroxidase</keyword>
<dbReference type="PRINTS" id="PR00462">
    <property type="entry name" value="LIGNINASE"/>
</dbReference>
<name>A0A2D3UQG2_9PEZI</name>
<dbReference type="Gene3D" id="1.10.520.10">
    <property type="match status" value="1"/>
</dbReference>
<comment type="similarity">
    <text evidence="1 11">Belongs to the peroxidase family. Ligninase subfamily.</text>
</comment>
<dbReference type="Gene3D" id="1.10.420.10">
    <property type="entry name" value="Peroxidase, domain 2"/>
    <property type="match status" value="1"/>
</dbReference>
<evidence type="ECO:0000256" key="7">
    <source>
        <dbReference type="PIRSR" id="PIRSR601621-1"/>
    </source>
</evidence>
<evidence type="ECO:0000256" key="11">
    <source>
        <dbReference type="RuleBase" id="RU363051"/>
    </source>
</evidence>
<dbReference type="GO" id="GO:0004601">
    <property type="term" value="F:peroxidase activity"/>
    <property type="evidence" value="ECO:0007669"/>
    <property type="project" value="UniProtKB-KW"/>
</dbReference>
<evidence type="ECO:0000313" key="13">
    <source>
        <dbReference type="EMBL" id="CZT15455.1"/>
    </source>
</evidence>
<dbReference type="AlphaFoldDB" id="A0A2D3UQG2"/>
<keyword evidence="4 11" id="KW-0560">Oxidoreductase</keyword>
<dbReference type="InterPro" id="IPR044831">
    <property type="entry name" value="Ccp1-like"/>
</dbReference>
<dbReference type="GO" id="GO:0020037">
    <property type="term" value="F:heme binding"/>
    <property type="evidence" value="ECO:0007669"/>
    <property type="project" value="UniProtKB-UniRule"/>
</dbReference>
<feature type="binding site" evidence="8">
    <location>
        <position position="209"/>
    </location>
    <ligand>
        <name>Ca(2+)</name>
        <dbReference type="ChEBI" id="CHEBI:29108"/>
        <label>2</label>
    </ligand>
</feature>